<organism evidence="5 6">
    <name type="scientific">Defluviimonas salinarum</name>
    <dbReference type="NCBI Taxonomy" id="2992147"/>
    <lineage>
        <taxon>Bacteria</taxon>
        <taxon>Pseudomonadati</taxon>
        <taxon>Pseudomonadota</taxon>
        <taxon>Alphaproteobacteria</taxon>
        <taxon>Rhodobacterales</taxon>
        <taxon>Paracoccaceae</taxon>
        <taxon>Albidovulum</taxon>
    </lineage>
</organism>
<dbReference type="RefSeq" id="WP_264773070.1">
    <property type="nucleotide sequence ID" value="NZ_JAPDOG010000022.1"/>
</dbReference>
<comment type="caution">
    <text evidence="5">The sequence shown here is derived from an EMBL/GenBank/DDBJ whole genome shotgun (WGS) entry which is preliminary data.</text>
</comment>
<dbReference type="CDD" id="cd05233">
    <property type="entry name" value="SDR_c"/>
    <property type="match status" value="1"/>
</dbReference>
<dbReference type="InterPro" id="IPR036291">
    <property type="entry name" value="NAD(P)-bd_dom_sf"/>
</dbReference>
<dbReference type="PANTHER" id="PTHR24321">
    <property type="entry name" value="DEHYDROGENASES, SHORT CHAIN"/>
    <property type="match status" value="1"/>
</dbReference>
<dbReference type="InterPro" id="IPR002347">
    <property type="entry name" value="SDR_fam"/>
</dbReference>
<evidence type="ECO:0000256" key="1">
    <source>
        <dbReference type="ARBA" id="ARBA00006484"/>
    </source>
</evidence>
<gene>
    <name evidence="5" type="ORF">OM960_18965</name>
</gene>
<dbReference type="SMART" id="SM00822">
    <property type="entry name" value="PKS_KR"/>
    <property type="match status" value="1"/>
</dbReference>
<evidence type="ECO:0000259" key="4">
    <source>
        <dbReference type="SMART" id="SM00822"/>
    </source>
</evidence>
<protein>
    <submittedName>
        <fullName evidence="5">SDR family oxidoreductase</fullName>
    </submittedName>
</protein>
<dbReference type="SUPFAM" id="SSF51735">
    <property type="entry name" value="NAD(P)-binding Rossmann-fold domains"/>
    <property type="match status" value="1"/>
</dbReference>
<sequence length="254" mass="26382">MADGRFDNKVVMITGAASGFGAIAVRRFAAEGARLALSDIAAAGTPEGAEAIVDRVDVTDEAQVAAHAVRTIERFGRIDIAINNAGAGQSPTPLQDMSLDTFERVLAINARGVFLGMKYQLPGMIENRAGVILNIASVAGLRGSPQMSAYLAAKHAVVGLTKAAACEVAHKGIRVNALCPFFAATPMAEEFAANLGARRGGGVEEGMAQLGSGTPMRRVGRPEEIVQAMLWLCDPVNSYTTGQSIAIDGGKTAI</sequence>
<dbReference type="Gene3D" id="3.40.50.720">
    <property type="entry name" value="NAD(P)-binding Rossmann-like Domain"/>
    <property type="match status" value="1"/>
</dbReference>
<dbReference type="Pfam" id="PF13561">
    <property type="entry name" value="adh_short_C2"/>
    <property type="match status" value="1"/>
</dbReference>
<dbReference type="PRINTS" id="PR00081">
    <property type="entry name" value="GDHRDH"/>
</dbReference>
<feature type="domain" description="Ketoreductase" evidence="4">
    <location>
        <begin position="9"/>
        <end position="181"/>
    </location>
</feature>
<dbReference type="PANTHER" id="PTHR24321:SF8">
    <property type="entry name" value="ESTRADIOL 17-BETA-DEHYDROGENASE 8-RELATED"/>
    <property type="match status" value="1"/>
</dbReference>
<reference evidence="5 6" key="1">
    <citation type="submission" date="2022-10" db="EMBL/GenBank/DDBJ databases">
        <title>Defluviimonas sp. CAU 1641 isolated from mud.</title>
        <authorList>
            <person name="Kim W."/>
        </authorList>
    </citation>
    <scope>NUCLEOTIDE SEQUENCE [LARGE SCALE GENOMIC DNA]</scope>
    <source>
        <strain evidence="5 6">CAU 1641</strain>
    </source>
</reference>
<keyword evidence="2" id="KW-0560">Oxidoreductase</keyword>
<evidence type="ECO:0000256" key="3">
    <source>
        <dbReference type="ARBA" id="ARBA00023027"/>
    </source>
</evidence>
<evidence type="ECO:0000256" key="2">
    <source>
        <dbReference type="ARBA" id="ARBA00023002"/>
    </source>
</evidence>
<dbReference type="InterPro" id="IPR057326">
    <property type="entry name" value="KR_dom"/>
</dbReference>
<evidence type="ECO:0000313" key="5">
    <source>
        <dbReference type="EMBL" id="MCW3783626.1"/>
    </source>
</evidence>
<dbReference type="Proteomes" id="UP001207582">
    <property type="component" value="Unassembled WGS sequence"/>
</dbReference>
<dbReference type="EMBL" id="JAPDOG010000022">
    <property type="protein sequence ID" value="MCW3783626.1"/>
    <property type="molecule type" value="Genomic_DNA"/>
</dbReference>
<keyword evidence="6" id="KW-1185">Reference proteome</keyword>
<keyword evidence="3" id="KW-0520">NAD</keyword>
<dbReference type="PRINTS" id="PR00080">
    <property type="entry name" value="SDRFAMILY"/>
</dbReference>
<name>A0ABT3J7I7_9RHOB</name>
<comment type="similarity">
    <text evidence="1">Belongs to the short-chain dehydrogenases/reductases (SDR) family.</text>
</comment>
<evidence type="ECO:0000313" key="6">
    <source>
        <dbReference type="Proteomes" id="UP001207582"/>
    </source>
</evidence>
<proteinExistence type="inferred from homology"/>
<accession>A0ABT3J7I7</accession>